<feature type="domain" description="ABC transporter" evidence="4">
    <location>
        <begin position="10"/>
        <end position="241"/>
    </location>
</feature>
<dbReference type="Pfam" id="PF00005">
    <property type="entry name" value="ABC_tran"/>
    <property type="match status" value="1"/>
</dbReference>
<accession>A0A6M1RX31</accession>
<dbReference type="PROSITE" id="PS00211">
    <property type="entry name" value="ABC_TRANSPORTER_1"/>
    <property type="match status" value="1"/>
</dbReference>
<dbReference type="EMBL" id="JAAKZH010000002">
    <property type="protein sequence ID" value="NGO63333.1"/>
    <property type="molecule type" value="Genomic_DNA"/>
</dbReference>
<evidence type="ECO:0000313" key="5">
    <source>
        <dbReference type="EMBL" id="NGO63333.1"/>
    </source>
</evidence>
<evidence type="ECO:0000256" key="2">
    <source>
        <dbReference type="ARBA" id="ARBA00022741"/>
    </source>
</evidence>
<organism evidence="5 6">
    <name type="scientific">Rhizobium daejeonense</name>
    <dbReference type="NCBI Taxonomy" id="240521"/>
    <lineage>
        <taxon>Bacteria</taxon>
        <taxon>Pseudomonadati</taxon>
        <taxon>Pseudomonadota</taxon>
        <taxon>Alphaproteobacteria</taxon>
        <taxon>Hyphomicrobiales</taxon>
        <taxon>Rhizobiaceae</taxon>
        <taxon>Rhizobium/Agrobacterium group</taxon>
        <taxon>Rhizobium</taxon>
    </lineage>
</organism>
<dbReference type="InterPro" id="IPR003593">
    <property type="entry name" value="AAA+_ATPase"/>
</dbReference>
<dbReference type="InterPro" id="IPR027417">
    <property type="entry name" value="P-loop_NTPase"/>
</dbReference>
<evidence type="ECO:0000313" key="6">
    <source>
        <dbReference type="Proteomes" id="UP000477849"/>
    </source>
</evidence>
<dbReference type="SUPFAM" id="SSF52540">
    <property type="entry name" value="P-loop containing nucleoside triphosphate hydrolases"/>
    <property type="match status" value="1"/>
</dbReference>
<sequence>MQRSQLEYPIRTTGLTKIFDDRVVVDQVELNVRSGEIFGLIGPNGAGKSTLIKMLTTLLPPTRGEATVAGYDVRREARGVRSHIGYVPQLLSADGALTGYENLLLSARLYLIPRRERAARIKEALAMTGLADASDRLAQHYSGGMLRRLEIAQSTLHRPTLLIMDEPTVGLDPMARDAVWDHIRDLRKRFGTTILLTTHVMGEVEALCDRVGILHRGRLEKLGTANELKAEIGPNATLDDVFVHIVGEDAGKTEGYYDVRQARRSVTAHE</sequence>
<dbReference type="SMART" id="SM00382">
    <property type="entry name" value="AAA"/>
    <property type="match status" value="1"/>
</dbReference>
<evidence type="ECO:0000256" key="1">
    <source>
        <dbReference type="ARBA" id="ARBA00005417"/>
    </source>
</evidence>
<dbReference type="GO" id="GO:0005524">
    <property type="term" value="F:ATP binding"/>
    <property type="evidence" value="ECO:0007669"/>
    <property type="project" value="UniProtKB-KW"/>
</dbReference>
<dbReference type="GO" id="GO:0016887">
    <property type="term" value="F:ATP hydrolysis activity"/>
    <property type="evidence" value="ECO:0007669"/>
    <property type="project" value="InterPro"/>
</dbReference>
<evidence type="ECO:0000259" key="4">
    <source>
        <dbReference type="PROSITE" id="PS50893"/>
    </source>
</evidence>
<comment type="similarity">
    <text evidence="1">Belongs to the ABC transporter superfamily.</text>
</comment>
<dbReference type="PANTHER" id="PTHR43582">
    <property type="entry name" value="LINEARMYCIN RESISTANCE ATP-BINDING PROTEIN LNRL"/>
    <property type="match status" value="1"/>
</dbReference>
<protein>
    <submittedName>
        <fullName evidence="5">ATP-binding cassette domain-containing protein</fullName>
    </submittedName>
</protein>
<proteinExistence type="inferred from homology"/>
<dbReference type="PROSITE" id="PS50893">
    <property type="entry name" value="ABC_TRANSPORTER_2"/>
    <property type="match status" value="1"/>
</dbReference>
<name>A0A6M1RX31_9HYPH</name>
<comment type="caution">
    <text evidence="5">The sequence shown here is derived from an EMBL/GenBank/DDBJ whole genome shotgun (WGS) entry which is preliminary data.</text>
</comment>
<dbReference type="PANTHER" id="PTHR43582:SF2">
    <property type="entry name" value="LINEARMYCIN RESISTANCE ATP-BINDING PROTEIN LNRL"/>
    <property type="match status" value="1"/>
</dbReference>
<gene>
    <name evidence="5" type="ORF">G6N76_06575</name>
</gene>
<keyword evidence="3 5" id="KW-0067">ATP-binding</keyword>
<dbReference type="Gene3D" id="3.40.50.300">
    <property type="entry name" value="P-loop containing nucleotide triphosphate hydrolases"/>
    <property type="match status" value="1"/>
</dbReference>
<dbReference type="InterPro" id="IPR003439">
    <property type="entry name" value="ABC_transporter-like_ATP-bd"/>
</dbReference>
<dbReference type="AlphaFoldDB" id="A0A6M1RX31"/>
<dbReference type="Proteomes" id="UP000477849">
    <property type="component" value="Unassembled WGS sequence"/>
</dbReference>
<reference evidence="5 6" key="1">
    <citation type="submission" date="2020-02" db="EMBL/GenBank/DDBJ databases">
        <title>Genome sequence of the type strain CCBAU10050 of Rhizobium daejeonense.</title>
        <authorList>
            <person name="Gao J."/>
            <person name="Sun J."/>
        </authorList>
    </citation>
    <scope>NUCLEOTIDE SEQUENCE [LARGE SCALE GENOMIC DNA]</scope>
    <source>
        <strain evidence="5 6">CCBAU10050</strain>
    </source>
</reference>
<evidence type="ECO:0000256" key="3">
    <source>
        <dbReference type="ARBA" id="ARBA00022840"/>
    </source>
</evidence>
<dbReference type="InterPro" id="IPR017871">
    <property type="entry name" value="ABC_transporter-like_CS"/>
</dbReference>
<keyword evidence="6" id="KW-1185">Reference proteome</keyword>
<keyword evidence="2" id="KW-0547">Nucleotide-binding</keyword>